<feature type="transmembrane region" description="Helical" evidence="1">
    <location>
        <begin position="35"/>
        <end position="57"/>
    </location>
</feature>
<keyword evidence="3" id="KW-1185">Reference proteome</keyword>
<keyword evidence="1" id="KW-0472">Membrane</keyword>
<evidence type="ECO:0000313" key="3">
    <source>
        <dbReference type="Proteomes" id="UP000297299"/>
    </source>
</evidence>
<keyword evidence="1" id="KW-1133">Transmembrane helix</keyword>
<reference evidence="2 3" key="1">
    <citation type="submission" date="2017-11" db="EMBL/GenBank/DDBJ databases">
        <title>Comparative genomics of Botrytis spp.</title>
        <authorList>
            <person name="Valero-Jimenez C.A."/>
            <person name="Tapia P."/>
            <person name="Veloso J."/>
            <person name="Silva-Moreno E."/>
            <person name="Staats M."/>
            <person name="Valdes J.H."/>
            <person name="Van Kan J.A.L."/>
        </authorList>
    </citation>
    <scope>NUCLEOTIDE SEQUENCE [LARGE SCALE GENOMIC DNA]</scope>
    <source>
        <strain evidence="2 3">MUCL2830</strain>
    </source>
</reference>
<dbReference type="EMBL" id="PHWZ01000167">
    <property type="protein sequence ID" value="TEY61542.1"/>
    <property type="molecule type" value="Genomic_DNA"/>
</dbReference>
<name>A0A4Y8D1Y5_9HELO</name>
<dbReference type="AlphaFoldDB" id="A0A4Y8D1Y5"/>
<comment type="caution">
    <text evidence="2">The sequence shown here is derived from an EMBL/GenBank/DDBJ whole genome shotgun (WGS) entry which is preliminary data.</text>
</comment>
<accession>A0A4Y8D1Y5</accession>
<evidence type="ECO:0000313" key="2">
    <source>
        <dbReference type="EMBL" id="TEY61542.1"/>
    </source>
</evidence>
<protein>
    <submittedName>
        <fullName evidence="2">Uncharacterized protein</fullName>
    </submittedName>
</protein>
<sequence>MQANGYTEKDKEVFAKNMAKNMAKDMAKNMAEWKLLRISNVATGLFFIFFILSTLTFGQ</sequence>
<organism evidence="2 3">
    <name type="scientific">Botryotinia calthae</name>
    <dbReference type="NCBI Taxonomy" id="38488"/>
    <lineage>
        <taxon>Eukaryota</taxon>
        <taxon>Fungi</taxon>
        <taxon>Dikarya</taxon>
        <taxon>Ascomycota</taxon>
        <taxon>Pezizomycotina</taxon>
        <taxon>Leotiomycetes</taxon>
        <taxon>Helotiales</taxon>
        <taxon>Sclerotiniaceae</taxon>
        <taxon>Botryotinia</taxon>
    </lineage>
</organism>
<evidence type="ECO:0000256" key="1">
    <source>
        <dbReference type="SAM" id="Phobius"/>
    </source>
</evidence>
<keyword evidence="1" id="KW-0812">Transmembrane</keyword>
<proteinExistence type="predicted"/>
<gene>
    <name evidence="2" type="ORF">BOTCAL_0167g00170</name>
</gene>
<dbReference type="Proteomes" id="UP000297299">
    <property type="component" value="Unassembled WGS sequence"/>
</dbReference>